<sequence length="391" mass="41809">MAVSKQASSAAQLMKQGLLKDAAREFERALQTDPKDAAAMLGLARLRLAQHDEPAARDMLQRLVAQHPTHPEALSHLARLDAEKGDARQLAVLEALASQPKAGFFEVVNHGRGLLAHHQYTAAIPVLEKALALQPGNGQTLTYLGMALQGDKQLDRALRRYQDAAEASRTEHLPLLLAARVQVLQGHVGAALTTLQQAILRSPREPSLIREFATLCFFAGAPETAIRAAIDLRMQQPDNADAIYLHGLASFVAGKNEDADRILREALAKVPDNASVLIALAKVRRRLGDDAEAQKLLEAAVASDPSEVGAANDLAVLHLSRPGGAGVAAARAVLTQALKVHPEDPGLHLNLALALADTDKALARTHALKAQASTDKHIREQADRLVTALAK</sequence>
<dbReference type="SMART" id="SM00028">
    <property type="entry name" value="TPR"/>
    <property type="match status" value="7"/>
</dbReference>
<dbReference type="SUPFAM" id="SSF48452">
    <property type="entry name" value="TPR-like"/>
    <property type="match status" value="2"/>
</dbReference>
<accession>A0ABR9Q051</accession>
<gene>
    <name evidence="3" type="ORF">G4177_35885</name>
</gene>
<protein>
    <submittedName>
        <fullName evidence="3">Tetratricopeptide repeat protein</fullName>
    </submittedName>
</protein>
<dbReference type="PANTHER" id="PTHR45586">
    <property type="entry name" value="TPR REPEAT-CONTAINING PROTEIN PA4667"/>
    <property type="match status" value="1"/>
</dbReference>
<evidence type="ECO:0000256" key="1">
    <source>
        <dbReference type="ARBA" id="ARBA00022737"/>
    </source>
</evidence>
<proteinExistence type="predicted"/>
<dbReference type="Pfam" id="PF13432">
    <property type="entry name" value="TPR_16"/>
    <property type="match status" value="2"/>
</dbReference>
<keyword evidence="4" id="KW-1185">Reference proteome</keyword>
<evidence type="ECO:0000256" key="2">
    <source>
        <dbReference type="ARBA" id="ARBA00022803"/>
    </source>
</evidence>
<keyword evidence="2" id="KW-0802">TPR repeat</keyword>
<name>A0ABR9Q051_9BACT</name>
<reference evidence="3 4" key="1">
    <citation type="submission" date="2020-02" db="EMBL/GenBank/DDBJ databases">
        <authorList>
            <person name="Babadi Z.K."/>
            <person name="Risdian C."/>
            <person name="Ebrahimipour G.H."/>
            <person name="Wink J."/>
        </authorList>
    </citation>
    <scope>NUCLEOTIDE SEQUENCE [LARGE SCALE GENOMIC DNA]</scope>
    <source>
        <strain evidence="3 4">ZKHCc1 1396</strain>
    </source>
</reference>
<organism evidence="3 4">
    <name type="scientific">Corallococcus soli</name>
    <dbReference type="NCBI Taxonomy" id="2710757"/>
    <lineage>
        <taxon>Bacteria</taxon>
        <taxon>Pseudomonadati</taxon>
        <taxon>Myxococcota</taxon>
        <taxon>Myxococcia</taxon>
        <taxon>Myxococcales</taxon>
        <taxon>Cystobacterineae</taxon>
        <taxon>Myxococcaceae</taxon>
        <taxon>Corallococcus</taxon>
    </lineage>
</organism>
<comment type="caution">
    <text evidence="3">The sequence shown here is derived from an EMBL/GenBank/DDBJ whole genome shotgun (WGS) entry which is preliminary data.</text>
</comment>
<dbReference type="RefSeq" id="WP_193430692.1">
    <property type="nucleotide sequence ID" value="NZ_JAAIYO010000019.1"/>
</dbReference>
<evidence type="ECO:0000313" key="4">
    <source>
        <dbReference type="Proteomes" id="UP001516472"/>
    </source>
</evidence>
<dbReference type="EMBL" id="JAAIYO010000019">
    <property type="protein sequence ID" value="MBE4753544.1"/>
    <property type="molecule type" value="Genomic_DNA"/>
</dbReference>
<dbReference type="Proteomes" id="UP001516472">
    <property type="component" value="Unassembled WGS sequence"/>
</dbReference>
<evidence type="ECO:0000313" key="3">
    <source>
        <dbReference type="EMBL" id="MBE4753544.1"/>
    </source>
</evidence>
<dbReference type="InterPro" id="IPR011990">
    <property type="entry name" value="TPR-like_helical_dom_sf"/>
</dbReference>
<dbReference type="Pfam" id="PF14559">
    <property type="entry name" value="TPR_19"/>
    <property type="match status" value="2"/>
</dbReference>
<dbReference type="InterPro" id="IPR051012">
    <property type="entry name" value="CellSynth/LPSAsmb/PSIAsmb"/>
</dbReference>
<dbReference type="InterPro" id="IPR019734">
    <property type="entry name" value="TPR_rpt"/>
</dbReference>
<keyword evidence="1" id="KW-0677">Repeat</keyword>
<dbReference type="PANTHER" id="PTHR45586:SF1">
    <property type="entry name" value="LIPOPOLYSACCHARIDE ASSEMBLY PROTEIN B"/>
    <property type="match status" value="1"/>
</dbReference>
<dbReference type="Gene3D" id="1.25.40.10">
    <property type="entry name" value="Tetratricopeptide repeat domain"/>
    <property type="match status" value="3"/>
</dbReference>